<feature type="transmembrane region" description="Helical" evidence="6">
    <location>
        <begin position="236"/>
        <end position="258"/>
    </location>
</feature>
<feature type="transmembrane region" description="Helical" evidence="6">
    <location>
        <begin position="136"/>
        <end position="156"/>
    </location>
</feature>
<evidence type="ECO:0000256" key="5">
    <source>
        <dbReference type="ARBA" id="ARBA00023136"/>
    </source>
</evidence>
<accession>A0A1G1WP69</accession>
<dbReference type="GO" id="GO:0005384">
    <property type="term" value="F:manganese ion transmembrane transporter activity"/>
    <property type="evidence" value="ECO:0007669"/>
    <property type="project" value="TreeGrafter"/>
</dbReference>
<feature type="transmembrane region" description="Helical" evidence="6">
    <location>
        <begin position="109"/>
        <end position="129"/>
    </location>
</feature>
<feature type="transmembrane region" description="Helical" evidence="6">
    <location>
        <begin position="278"/>
        <end position="304"/>
    </location>
</feature>
<evidence type="ECO:0000313" key="7">
    <source>
        <dbReference type="EMBL" id="OGY29130.1"/>
    </source>
</evidence>
<dbReference type="GO" id="GO:0015086">
    <property type="term" value="F:cadmium ion transmembrane transporter activity"/>
    <property type="evidence" value="ECO:0007669"/>
    <property type="project" value="TreeGrafter"/>
</dbReference>
<dbReference type="Pfam" id="PF01566">
    <property type="entry name" value="Nramp"/>
    <property type="match status" value="1"/>
</dbReference>
<keyword evidence="3 6" id="KW-0812">Transmembrane</keyword>
<evidence type="ECO:0000256" key="3">
    <source>
        <dbReference type="ARBA" id="ARBA00022692"/>
    </source>
</evidence>
<gene>
    <name evidence="7" type="ORF">A3J50_03675</name>
</gene>
<proteinExistence type="predicted"/>
<comment type="subcellular location">
    <subcellularLocation>
        <location evidence="1">Membrane</location>
        <topology evidence="1">Multi-pass membrane protein</topology>
    </subcellularLocation>
</comment>
<evidence type="ECO:0000313" key="8">
    <source>
        <dbReference type="Proteomes" id="UP000177821"/>
    </source>
</evidence>
<organism evidence="7 8">
    <name type="scientific">Candidatus Woykebacteria bacterium RIFCSPHIGHO2_02_FULL_43_16b</name>
    <dbReference type="NCBI Taxonomy" id="1802601"/>
    <lineage>
        <taxon>Bacteria</taxon>
        <taxon>Candidatus Woykeibacteriota</taxon>
    </lineage>
</organism>
<feature type="transmembrane region" description="Helical" evidence="6">
    <location>
        <begin position="393"/>
        <end position="411"/>
    </location>
</feature>
<name>A0A1G1WP69_9BACT</name>
<reference evidence="7 8" key="1">
    <citation type="journal article" date="2016" name="Nat. Commun.">
        <title>Thousands of microbial genomes shed light on interconnected biogeochemical processes in an aquifer system.</title>
        <authorList>
            <person name="Anantharaman K."/>
            <person name="Brown C.T."/>
            <person name="Hug L.A."/>
            <person name="Sharon I."/>
            <person name="Castelle C.J."/>
            <person name="Probst A.J."/>
            <person name="Thomas B.C."/>
            <person name="Singh A."/>
            <person name="Wilkins M.J."/>
            <person name="Karaoz U."/>
            <person name="Brodie E.L."/>
            <person name="Williams K.H."/>
            <person name="Hubbard S.S."/>
            <person name="Banfield J.F."/>
        </authorList>
    </citation>
    <scope>NUCLEOTIDE SEQUENCE [LARGE SCALE GENOMIC DNA]</scope>
</reference>
<dbReference type="PANTHER" id="PTHR11706">
    <property type="entry name" value="SOLUTE CARRIER PROTEIN FAMILY 11 MEMBER"/>
    <property type="match status" value="1"/>
</dbReference>
<evidence type="ECO:0000256" key="6">
    <source>
        <dbReference type="SAM" id="Phobius"/>
    </source>
</evidence>
<evidence type="ECO:0000256" key="4">
    <source>
        <dbReference type="ARBA" id="ARBA00022989"/>
    </source>
</evidence>
<dbReference type="InterPro" id="IPR001046">
    <property type="entry name" value="NRAMP_fam"/>
</dbReference>
<feature type="transmembrane region" description="Helical" evidence="6">
    <location>
        <begin position="32"/>
        <end position="51"/>
    </location>
</feature>
<keyword evidence="4 6" id="KW-1133">Transmembrane helix</keyword>
<keyword evidence="5 6" id="KW-0472">Membrane</keyword>
<dbReference type="EMBL" id="MHCX01000034">
    <property type="protein sequence ID" value="OGY29130.1"/>
    <property type="molecule type" value="Genomic_DNA"/>
</dbReference>
<feature type="transmembrane region" description="Helical" evidence="6">
    <location>
        <begin position="324"/>
        <end position="345"/>
    </location>
</feature>
<evidence type="ECO:0000256" key="2">
    <source>
        <dbReference type="ARBA" id="ARBA00022448"/>
    </source>
</evidence>
<sequence length="412" mass="44885">MLGPGLTTGAADDDPAGITTYSQAGARYGYQLLWLSTLTFPLMAIVQEMCARIGLVTGRGLAANIRMYFPRWVLYTSTLLLFGANTLNLGADLGAMAKAGQLLNPSLNFGLLVLGFALVSLLLQIFTAYEKYASYLKWLALVLLSYVFTTLSIKNLDWSTIVQYTFIPYVNLSLDQVYLVCAVLGTTISPYLFFWQTSQEIEEEIQEGRTSLKLRQEETTNEEIKSMRVDVWSGMFLSNLVMYFIILACAVTLNANGITNITTASDAAQALRPLVGEGAYLLFTLGIIGTGMLAVPVLAGSASYALSESLGWKNGLYRKLKDAYAFYGVLIIAMLIGFGLNFVGIDPIQALIFSAVLNGLIAPVILVCILLISSDKKVMGNRVNGAITSSLGWFITIVMTVAGLLTIYSYFM</sequence>
<dbReference type="PANTHER" id="PTHR11706:SF33">
    <property type="entry name" value="NATURAL RESISTANCE-ASSOCIATED MACROPHAGE PROTEIN 2"/>
    <property type="match status" value="1"/>
</dbReference>
<feature type="transmembrane region" description="Helical" evidence="6">
    <location>
        <begin position="72"/>
        <end position="89"/>
    </location>
</feature>
<dbReference type="GO" id="GO:0034755">
    <property type="term" value="P:iron ion transmembrane transport"/>
    <property type="evidence" value="ECO:0007669"/>
    <property type="project" value="TreeGrafter"/>
</dbReference>
<dbReference type="GO" id="GO:0005886">
    <property type="term" value="C:plasma membrane"/>
    <property type="evidence" value="ECO:0007669"/>
    <property type="project" value="TreeGrafter"/>
</dbReference>
<protein>
    <submittedName>
        <fullName evidence="7">Iron transporter</fullName>
    </submittedName>
</protein>
<dbReference type="AlphaFoldDB" id="A0A1G1WP69"/>
<comment type="caution">
    <text evidence="7">The sequence shown here is derived from an EMBL/GenBank/DDBJ whole genome shotgun (WGS) entry which is preliminary data.</text>
</comment>
<feature type="transmembrane region" description="Helical" evidence="6">
    <location>
        <begin position="176"/>
        <end position="195"/>
    </location>
</feature>
<dbReference type="Proteomes" id="UP000177821">
    <property type="component" value="Unassembled WGS sequence"/>
</dbReference>
<feature type="transmembrane region" description="Helical" evidence="6">
    <location>
        <begin position="351"/>
        <end position="372"/>
    </location>
</feature>
<evidence type="ECO:0000256" key="1">
    <source>
        <dbReference type="ARBA" id="ARBA00004141"/>
    </source>
</evidence>
<keyword evidence="2" id="KW-0813">Transport</keyword>